<dbReference type="Pfam" id="PF00814">
    <property type="entry name" value="TsaD"/>
    <property type="match status" value="1"/>
</dbReference>
<dbReference type="RefSeq" id="WP_377498483.1">
    <property type="nucleotide sequence ID" value="NZ_JBHMDO010000037.1"/>
</dbReference>
<keyword evidence="3" id="KW-1185">Reference proteome</keyword>
<dbReference type="NCBIfam" id="TIGR03725">
    <property type="entry name" value="T6A_YeaZ"/>
    <property type="match status" value="1"/>
</dbReference>
<accession>A0ABV5KU99</accession>
<dbReference type="PANTHER" id="PTHR11735">
    <property type="entry name" value="TRNA N6-ADENOSINE THREONYLCARBAMOYLTRANSFERASE"/>
    <property type="match status" value="1"/>
</dbReference>
<keyword evidence="2" id="KW-0012">Acyltransferase</keyword>
<name>A0ABV5KU99_9BACL</name>
<organism evidence="2 3">
    <name type="scientific">Paenibacillus aurantiacus</name>
    <dbReference type="NCBI Taxonomy" id="1936118"/>
    <lineage>
        <taxon>Bacteria</taxon>
        <taxon>Bacillati</taxon>
        <taxon>Bacillota</taxon>
        <taxon>Bacilli</taxon>
        <taxon>Bacillales</taxon>
        <taxon>Paenibacillaceae</taxon>
        <taxon>Paenibacillus</taxon>
    </lineage>
</organism>
<reference evidence="2 3" key="1">
    <citation type="submission" date="2024-09" db="EMBL/GenBank/DDBJ databases">
        <authorList>
            <person name="Sun Q."/>
            <person name="Mori K."/>
        </authorList>
    </citation>
    <scope>NUCLEOTIDE SEQUENCE [LARGE SCALE GENOMIC DNA]</scope>
    <source>
        <strain evidence="2 3">TISTR 2452</strain>
    </source>
</reference>
<dbReference type="PANTHER" id="PTHR11735:SF11">
    <property type="entry name" value="TRNA THREONYLCARBAMOYLADENOSINE BIOSYNTHESIS PROTEIN TSAB"/>
    <property type="match status" value="1"/>
</dbReference>
<evidence type="ECO:0000313" key="3">
    <source>
        <dbReference type="Proteomes" id="UP001589747"/>
    </source>
</evidence>
<dbReference type="Proteomes" id="UP001589747">
    <property type="component" value="Unassembled WGS sequence"/>
</dbReference>
<comment type="caution">
    <text evidence="2">The sequence shown here is derived from an EMBL/GenBank/DDBJ whole genome shotgun (WGS) entry which is preliminary data.</text>
</comment>
<dbReference type="InterPro" id="IPR022496">
    <property type="entry name" value="T6A_TsaB"/>
</dbReference>
<dbReference type="GO" id="GO:0061711">
    <property type="term" value="F:tRNA N(6)-L-threonylcarbamoyladenine synthase activity"/>
    <property type="evidence" value="ECO:0007669"/>
    <property type="project" value="UniProtKB-EC"/>
</dbReference>
<gene>
    <name evidence="2" type="primary">tsaB</name>
    <name evidence="2" type="ORF">ACFFSY_22985</name>
</gene>
<dbReference type="EMBL" id="JBHMDO010000037">
    <property type="protein sequence ID" value="MFB9328810.1"/>
    <property type="molecule type" value="Genomic_DNA"/>
</dbReference>
<dbReference type="InterPro" id="IPR043129">
    <property type="entry name" value="ATPase_NBD"/>
</dbReference>
<evidence type="ECO:0000259" key="1">
    <source>
        <dbReference type="Pfam" id="PF00814"/>
    </source>
</evidence>
<proteinExistence type="predicted"/>
<dbReference type="CDD" id="cd24032">
    <property type="entry name" value="ASKHA_NBD_TsaB"/>
    <property type="match status" value="1"/>
</dbReference>
<dbReference type="SUPFAM" id="SSF53067">
    <property type="entry name" value="Actin-like ATPase domain"/>
    <property type="match status" value="2"/>
</dbReference>
<dbReference type="InterPro" id="IPR000905">
    <property type="entry name" value="Gcp-like_dom"/>
</dbReference>
<evidence type="ECO:0000313" key="2">
    <source>
        <dbReference type="EMBL" id="MFB9328810.1"/>
    </source>
</evidence>
<dbReference type="EC" id="2.3.1.234" evidence="2"/>
<keyword evidence="2" id="KW-0808">Transferase</keyword>
<feature type="domain" description="Gcp-like" evidence="1">
    <location>
        <begin position="45"/>
        <end position="181"/>
    </location>
</feature>
<dbReference type="Gene3D" id="3.30.420.40">
    <property type="match status" value="2"/>
</dbReference>
<protein>
    <submittedName>
        <fullName evidence="2">tRNA (Adenosine(37)-N6)-threonylcarbamoyltransferase complex dimerization subunit type 1 TsaB</fullName>
        <ecNumber evidence="2">2.3.1.234</ecNumber>
    </submittedName>
</protein>
<sequence>MTESNLSPIADVEAERTVLALDTSTAALACALVHGGRVLGSIQSMAERNHSVLTVSHVKTLLDEHGVTADKLDGIAVGQGPGSYTGMRIAVTLGKTLAWVWKKPLVGISSLEALAFGAFRAEGSKPSGGVKDKGPRWFVPIMDARRGQVYTALFAAEESGEWGRLAQDGNRLMADWVDRLAQLARENERPALICITGDLTVHEAQAQRLGELLRDSGVDCRLVPFDMEGEALAELGLRRLNAGESDEVHAFIPNYTQLTEAEVNLRARQQAAAAEGGSGK</sequence>